<name>A0A182WHR2_9DIPT</name>
<evidence type="ECO:0000313" key="2">
    <source>
        <dbReference type="EnsemblMetazoa" id="AMIN009916-PA"/>
    </source>
</evidence>
<keyword evidence="1" id="KW-0732">Signal</keyword>
<feature type="signal peptide" evidence="1">
    <location>
        <begin position="1"/>
        <end position="27"/>
    </location>
</feature>
<dbReference type="VEuPathDB" id="VectorBase:AMIN009916"/>
<evidence type="ECO:0000256" key="1">
    <source>
        <dbReference type="SAM" id="SignalP"/>
    </source>
</evidence>
<proteinExistence type="predicted"/>
<keyword evidence="3" id="KW-1185">Reference proteome</keyword>
<accession>A0A182WHR2</accession>
<dbReference type="AlphaFoldDB" id="A0A182WHR2"/>
<organism evidence="2 3">
    <name type="scientific">Anopheles minimus</name>
    <dbReference type="NCBI Taxonomy" id="112268"/>
    <lineage>
        <taxon>Eukaryota</taxon>
        <taxon>Metazoa</taxon>
        <taxon>Ecdysozoa</taxon>
        <taxon>Arthropoda</taxon>
        <taxon>Hexapoda</taxon>
        <taxon>Insecta</taxon>
        <taxon>Pterygota</taxon>
        <taxon>Neoptera</taxon>
        <taxon>Endopterygota</taxon>
        <taxon>Diptera</taxon>
        <taxon>Nematocera</taxon>
        <taxon>Culicoidea</taxon>
        <taxon>Culicidae</taxon>
        <taxon>Anophelinae</taxon>
        <taxon>Anopheles</taxon>
    </lineage>
</organism>
<evidence type="ECO:0000313" key="3">
    <source>
        <dbReference type="Proteomes" id="UP000075920"/>
    </source>
</evidence>
<protein>
    <submittedName>
        <fullName evidence="2">Uncharacterized protein</fullName>
    </submittedName>
</protein>
<dbReference type="Proteomes" id="UP000075920">
    <property type="component" value="Unassembled WGS sequence"/>
</dbReference>
<feature type="chain" id="PRO_5008141466" evidence="1">
    <location>
        <begin position="28"/>
        <end position="97"/>
    </location>
</feature>
<reference evidence="2" key="2">
    <citation type="submission" date="2020-05" db="UniProtKB">
        <authorList>
            <consortium name="EnsemblMetazoa"/>
        </authorList>
    </citation>
    <scope>IDENTIFICATION</scope>
    <source>
        <strain evidence="2">MINIMUS1</strain>
    </source>
</reference>
<sequence>MMQIKRFMLLLVSCLLVFWHQTLETNANECIDMDVHAREVVSCCRYETFCSQEADEKCSRETSLHVELNSPNFTVCFIDCAYREMGYITENNKLDVQ</sequence>
<dbReference type="EnsemblMetazoa" id="AMIN009916-RA">
    <property type="protein sequence ID" value="AMIN009916-PA"/>
    <property type="gene ID" value="AMIN009916"/>
</dbReference>
<reference evidence="3" key="1">
    <citation type="submission" date="2013-03" db="EMBL/GenBank/DDBJ databases">
        <title>The Genome Sequence of Anopheles minimus MINIMUS1.</title>
        <authorList>
            <consortium name="The Broad Institute Genomics Platform"/>
            <person name="Neafsey D.E."/>
            <person name="Walton C."/>
            <person name="Walker B."/>
            <person name="Young S.K."/>
            <person name="Zeng Q."/>
            <person name="Gargeya S."/>
            <person name="Fitzgerald M."/>
            <person name="Haas B."/>
            <person name="Abouelleil A."/>
            <person name="Allen A.W."/>
            <person name="Alvarado L."/>
            <person name="Arachchi H.M."/>
            <person name="Berlin A.M."/>
            <person name="Chapman S.B."/>
            <person name="Gainer-Dewar J."/>
            <person name="Goldberg J."/>
            <person name="Griggs A."/>
            <person name="Gujja S."/>
            <person name="Hansen M."/>
            <person name="Howarth C."/>
            <person name="Imamovic A."/>
            <person name="Ireland A."/>
            <person name="Larimer J."/>
            <person name="McCowan C."/>
            <person name="Murphy C."/>
            <person name="Pearson M."/>
            <person name="Poon T.W."/>
            <person name="Priest M."/>
            <person name="Roberts A."/>
            <person name="Saif S."/>
            <person name="Shea T."/>
            <person name="Sisk P."/>
            <person name="Sykes S."/>
            <person name="Wortman J."/>
            <person name="Nusbaum C."/>
            <person name="Birren B."/>
        </authorList>
    </citation>
    <scope>NUCLEOTIDE SEQUENCE [LARGE SCALE GENOMIC DNA]</scope>
    <source>
        <strain evidence="3">MINIMUS1</strain>
    </source>
</reference>